<keyword evidence="1" id="KW-0812">Transmembrane</keyword>
<proteinExistence type="predicted"/>
<evidence type="ECO:0000313" key="2">
    <source>
        <dbReference type="EMBL" id="PMD15858.1"/>
    </source>
</evidence>
<evidence type="ECO:0000256" key="1">
    <source>
        <dbReference type="SAM" id="Phobius"/>
    </source>
</evidence>
<keyword evidence="1" id="KW-1133">Transmembrane helix</keyword>
<reference evidence="2 3" key="1">
    <citation type="submission" date="2016-05" db="EMBL/GenBank/DDBJ databases">
        <title>A degradative enzymes factory behind the ericoid mycorrhizal symbiosis.</title>
        <authorList>
            <consortium name="DOE Joint Genome Institute"/>
            <person name="Martino E."/>
            <person name="Morin E."/>
            <person name="Grelet G."/>
            <person name="Kuo A."/>
            <person name="Kohler A."/>
            <person name="Daghino S."/>
            <person name="Barry K."/>
            <person name="Choi C."/>
            <person name="Cichocki N."/>
            <person name="Clum A."/>
            <person name="Copeland A."/>
            <person name="Hainaut M."/>
            <person name="Haridas S."/>
            <person name="Labutti K."/>
            <person name="Lindquist E."/>
            <person name="Lipzen A."/>
            <person name="Khouja H.-R."/>
            <person name="Murat C."/>
            <person name="Ohm R."/>
            <person name="Olson A."/>
            <person name="Spatafora J."/>
            <person name="Veneault-Fourrey C."/>
            <person name="Henrissat B."/>
            <person name="Grigoriev I."/>
            <person name="Martin F."/>
            <person name="Perotto S."/>
        </authorList>
    </citation>
    <scope>NUCLEOTIDE SEQUENCE [LARGE SCALE GENOMIC DNA]</scope>
    <source>
        <strain evidence="2 3">UAMH 7357</strain>
    </source>
</reference>
<protein>
    <submittedName>
        <fullName evidence="2">Uncharacterized protein</fullName>
    </submittedName>
</protein>
<evidence type="ECO:0000313" key="3">
    <source>
        <dbReference type="Proteomes" id="UP000235672"/>
    </source>
</evidence>
<keyword evidence="3" id="KW-1185">Reference proteome</keyword>
<dbReference type="Proteomes" id="UP000235672">
    <property type="component" value="Unassembled WGS sequence"/>
</dbReference>
<name>A0A2J6PPA8_9HELO</name>
<organism evidence="2 3">
    <name type="scientific">Hyaloscypha hepaticicola</name>
    <dbReference type="NCBI Taxonomy" id="2082293"/>
    <lineage>
        <taxon>Eukaryota</taxon>
        <taxon>Fungi</taxon>
        <taxon>Dikarya</taxon>
        <taxon>Ascomycota</taxon>
        <taxon>Pezizomycotina</taxon>
        <taxon>Leotiomycetes</taxon>
        <taxon>Helotiales</taxon>
        <taxon>Hyaloscyphaceae</taxon>
        <taxon>Hyaloscypha</taxon>
    </lineage>
</organism>
<feature type="transmembrane region" description="Helical" evidence="1">
    <location>
        <begin position="27"/>
        <end position="45"/>
    </location>
</feature>
<accession>A0A2J6PPA8</accession>
<dbReference type="EMBL" id="KZ613510">
    <property type="protein sequence ID" value="PMD15858.1"/>
    <property type="molecule type" value="Genomic_DNA"/>
</dbReference>
<sequence>MPPLDDQVITRLATLSERGLSANRRNGLIIGIVGAVLLAIMICYAKKWVFLRGLEVDVFLLGISRAIMVREVQRNRMNYTIIQIDEILNQPNFTAPRILNFIFLLPETIMNYVPPGEKTSGDHKNFVGRADTEGQGGLVALGQFPSQRIGEPEIVTGNQMQ</sequence>
<keyword evidence="1" id="KW-0472">Membrane</keyword>
<dbReference type="AlphaFoldDB" id="A0A2J6PPA8"/>
<gene>
    <name evidence="2" type="ORF">NA56DRAFT_709506</name>
</gene>